<dbReference type="Proteomes" id="UP000255110">
    <property type="component" value="Unassembled WGS sequence"/>
</dbReference>
<dbReference type="EMBL" id="UGOY01000001">
    <property type="protein sequence ID" value="STY21648.1"/>
    <property type="molecule type" value="Genomic_DNA"/>
</dbReference>
<evidence type="ECO:0000256" key="1">
    <source>
        <dbReference type="SAM" id="MobiDB-lite"/>
    </source>
</evidence>
<proteinExistence type="predicted"/>
<evidence type="ECO:0000256" key="2">
    <source>
        <dbReference type="SAM" id="SignalP"/>
    </source>
</evidence>
<evidence type="ECO:0008006" key="7">
    <source>
        <dbReference type="Google" id="ProtNLM"/>
    </source>
</evidence>
<dbReference type="RefSeq" id="WP_156413871.1">
    <property type="nucleotide sequence ID" value="NZ_CAAAIO010000015.1"/>
</dbReference>
<evidence type="ECO:0000313" key="5">
    <source>
        <dbReference type="Proteomes" id="UP000054820"/>
    </source>
</evidence>
<dbReference type="Proteomes" id="UP000054820">
    <property type="component" value="Unassembled WGS sequence"/>
</dbReference>
<evidence type="ECO:0000313" key="6">
    <source>
        <dbReference type="Proteomes" id="UP000255110"/>
    </source>
</evidence>
<reference evidence="4 6" key="2">
    <citation type="submission" date="2018-06" db="EMBL/GenBank/DDBJ databases">
        <authorList>
            <consortium name="Pathogen Informatics"/>
            <person name="Doyle S."/>
        </authorList>
    </citation>
    <scope>NUCLEOTIDE SEQUENCE [LARGE SCALE GENOMIC DNA]</scope>
    <source>
        <strain evidence="4 6">NCTC11991</strain>
    </source>
</reference>
<dbReference type="PROSITE" id="PS51257">
    <property type="entry name" value="PROKAR_LIPOPROTEIN"/>
    <property type="match status" value="1"/>
</dbReference>
<feature type="signal peptide" evidence="2">
    <location>
        <begin position="1"/>
        <end position="27"/>
    </location>
</feature>
<feature type="compositionally biased region" description="Polar residues" evidence="1">
    <location>
        <begin position="29"/>
        <end position="38"/>
    </location>
</feature>
<dbReference type="AlphaFoldDB" id="A0A378L739"/>
<reference evidence="3 5" key="1">
    <citation type="submission" date="2015-11" db="EMBL/GenBank/DDBJ databases">
        <title>Genomic analysis of 38 Legionella species identifies large and diverse effector repertoires.</title>
        <authorList>
            <person name="Burstein D."/>
            <person name="Amaro F."/>
            <person name="Zusman T."/>
            <person name="Lifshitz Z."/>
            <person name="Cohen O."/>
            <person name="Gilbert J.A."/>
            <person name="Pupko T."/>
            <person name="Shuman H.A."/>
            <person name="Segal G."/>
        </authorList>
    </citation>
    <scope>NUCLEOTIDE SEQUENCE [LARGE SCALE GENOMIC DNA]</scope>
    <source>
        <strain evidence="3 5">SC-18-C9</strain>
    </source>
</reference>
<name>A0A378L739_9GAMM</name>
<sequence length="51" mass="5696">MITNKLLRKIFTIFYLSGTILFLSSCASTKNSTPQNTGGEEYGTNDYGGWR</sequence>
<dbReference type="EMBL" id="LNYZ01000027">
    <property type="protein sequence ID" value="KTD71982.1"/>
    <property type="molecule type" value="Genomic_DNA"/>
</dbReference>
<feature type="chain" id="PRO_5016987992" description="Lipoprotein" evidence="2">
    <location>
        <begin position="28"/>
        <end position="51"/>
    </location>
</feature>
<keyword evidence="5" id="KW-1185">Reference proteome</keyword>
<evidence type="ECO:0000313" key="3">
    <source>
        <dbReference type="EMBL" id="KTD71982.1"/>
    </source>
</evidence>
<accession>A0A378L739</accession>
<keyword evidence="2" id="KW-0732">Signal</keyword>
<evidence type="ECO:0000313" key="4">
    <source>
        <dbReference type="EMBL" id="STY21648.1"/>
    </source>
</evidence>
<gene>
    <name evidence="3" type="ORF">Lstg_2683</name>
    <name evidence="4" type="ORF">NCTC11991_00216</name>
</gene>
<protein>
    <recommendedName>
        <fullName evidence="7">Lipoprotein</fullName>
    </recommendedName>
</protein>
<organism evidence="4 6">
    <name type="scientific">Legionella steigerwaltii</name>
    <dbReference type="NCBI Taxonomy" id="460"/>
    <lineage>
        <taxon>Bacteria</taxon>
        <taxon>Pseudomonadati</taxon>
        <taxon>Pseudomonadota</taxon>
        <taxon>Gammaproteobacteria</taxon>
        <taxon>Legionellales</taxon>
        <taxon>Legionellaceae</taxon>
        <taxon>Legionella</taxon>
    </lineage>
</organism>
<feature type="region of interest" description="Disordered" evidence="1">
    <location>
        <begin position="29"/>
        <end position="51"/>
    </location>
</feature>